<dbReference type="OrthoDB" id="185373at2759"/>
<protein>
    <recommendedName>
        <fullName evidence="7">Pentatricopeptide repeat-containing protein</fullName>
    </recommendedName>
</protein>
<evidence type="ECO:0000256" key="1">
    <source>
        <dbReference type="ARBA" id="ARBA00022737"/>
    </source>
</evidence>
<feature type="repeat" description="PPR" evidence="2">
    <location>
        <begin position="135"/>
        <end position="169"/>
    </location>
</feature>
<keyword evidence="6" id="KW-1185">Reference proteome</keyword>
<keyword evidence="4" id="KW-0812">Transmembrane</keyword>
<name>A0A9E7H8B8_9LILI</name>
<dbReference type="Pfam" id="PF20431">
    <property type="entry name" value="E_motif"/>
    <property type="match status" value="1"/>
</dbReference>
<dbReference type="PANTHER" id="PTHR47926">
    <property type="entry name" value="PENTATRICOPEPTIDE REPEAT-CONTAINING PROTEIN"/>
    <property type="match status" value="1"/>
</dbReference>
<evidence type="ECO:0000256" key="2">
    <source>
        <dbReference type="PROSITE-ProRule" id="PRU00708"/>
    </source>
</evidence>
<keyword evidence="4" id="KW-0472">Membrane</keyword>
<evidence type="ECO:0000256" key="3">
    <source>
        <dbReference type="SAM" id="MobiDB-lite"/>
    </source>
</evidence>
<dbReference type="PANTHER" id="PTHR47926:SF452">
    <property type="entry name" value="PENTATRICOPEPTIDE REPEAT-CONTAINING PROTEIN"/>
    <property type="match status" value="1"/>
</dbReference>
<dbReference type="EMBL" id="CP097510">
    <property type="protein sequence ID" value="URE28663.1"/>
    <property type="molecule type" value="Genomic_DNA"/>
</dbReference>
<accession>A0A9E7H8B8</accession>
<keyword evidence="4" id="KW-1133">Transmembrane helix</keyword>
<dbReference type="PROSITE" id="PS51375">
    <property type="entry name" value="PPR"/>
    <property type="match status" value="2"/>
</dbReference>
<evidence type="ECO:0000313" key="6">
    <source>
        <dbReference type="Proteomes" id="UP001055439"/>
    </source>
</evidence>
<dbReference type="AlphaFoldDB" id="A0A9E7H8B8"/>
<keyword evidence="1" id="KW-0677">Repeat</keyword>
<dbReference type="FunFam" id="1.25.40.10:FF:000073">
    <property type="entry name" value="Pentatricopeptide repeat-containing protein chloroplastic"/>
    <property type="match status" value="1"/>
</dbReference>
<proteinExistence type="predicted"/>
<sequence length="572" mass="63032">ATAKPALKSPGPTRSRSYPKRLFLFLFLLLRNPRPPPQPVAEFRAAVLSGTPLGLLSPPTLKSTLFLDSSGLSTFHLHTRSVVLWLLRIVGVLCFLAVMLLQRLGMLLQQCSQKKAFRHGIALHASVIKSGMDSDPILSNHLINLYAKCKDFESSHQIFDHMSNRNIVSWSAMISGYDQAGKPSTALDLFAQMPLQPNEYIYGSVISACATLFALTQGRQIHGHSLKNGKYASHVFNLMPNRNLISYNTMIAAHGNHGHATAALEILKQMRYEGFVADSVTFVGLLTACSHAGLVDEGLVLFNSMQETYGICPMIEHLSCLIDMLGRSGRLEEAECYVKTSAFQNDSVIWGNLLSSCRLHKNVVVGERAAIKVLELQPGTSSPYVLLSNLYASDGRWEDVAEARKMLKCTGVKKEPGHSFMEVKGIAEKFTVEPPLRGLVLDKSANNLKHGLLRSILIWWNQCGLAIAELQPFEDSASQLAEFASNRAPHSLVCVPVEKHGVPGLLMILPNNSCNRAKPEMCISMANSVPLIKNKRREPPVPASGTHHMPWLTRSRSSETGEEDKENPIPML</sequence>
<dbReference type="InterPro" id="IPR046848">
    <property type="entry name" value="E_motif"/>
</dbReference>
<feature type="region of interest" description="Disordered" evidence="3">
    <location>
        <begin position="535"/>
        <end position="572"/>
    </location>
</feature>
<dbReference type="EMBL" id="CP097510">
    <property type="protein sequence ID" value="URE28665.1"/>
    <property type="molecule type" value="Genomic_DNA"/>
</dbReference>
<feature type="transmembrane region" description="Helical" evidence="4">
    <location>
        <begin position="82"/>
        <end position="101"/>
    </location>
</feature>
<dbReference type="FunFam" id="1.25.40.10:FF:000288">
    <property type="entry name" value="Pentatricopeptide repeat-containing protein At4g02750"/>
    <property type="match status" value="1"/>
</dbReference>
<dbReference type="InterPro" id="IPR011990">
    <property type="entry name" value="TPR-like_helical_dom_sf"/>
</dbReference>
<dbReference type="NCBIfam" id="TIGR00756">
    <property type="entry name" value="PPR"/>
    <property type="match status" value="2"/>
</dbReference>
<feature type="repeat" description="PPR" evidence="2">
    <location>
        <begin position="243"/>
        <end position="277"/>
    </location>
</feature>
<feature type="non-terminal residue" evidence="5">
    <location>
        <position position="1"/>
    </location>
</feature>
<dbReference type="Gene3D" id="1.25.40.10">
    <property type="entry name" value="Tetratricopeptide repeat domain"/>
    <property type="match status" value="2"/>
</dbReference>
<evidence type="ECO:0000313" key="5">
    <source>
        <dbReference type="EMBL" id="URE28665.1"/>
    </source>
</evidence>
<gene>
    <name evidence="5" type="ORF">MUK42_33216</name>
</gene>
<reference evidence="5" key="1">
    <citation type="submission" date="2022-05" db="EMBL/GenBank/DDBJ databases">
        <title>The Musa troglodytarum L. genome provides insights into the mechanism of non-climacteric behaviour and enrichment of carotenoids.</title>
        <authorList>
            <person name="Wang J."/>
        </authorList>
    </citation>
    <scope>NUCLEOTIDE SEQUENCE</scope>
    <source>
        <tissue evidence="5">Leaf</tissue>
    </source>
</reference>
<dbReference type="Pfam" id="PF13041">
    <property type="entry name" value="PPR_2"/>
    <property type="match status" value="1"/>
</dbReference>
<dbReference type="Pfam" id="PF01535">
    <property type="entry name" value="PPR"/>
    <property type="match status" value="3"/>
</dbReference>
<dbReference type="GO" id="GO:0009451">
    <property type="term" value="P:RNA modification"/>
    <property type="evidence" value="ECO:0007669"/>
    <property type="project" value="InterPro"/>
</dbReference>
<dbReference type="InterPro" id="IPR002885">
    <property type="entry name" value="PPR_rpt"/>
</dbReference>
<dbReference type="InterPro" id="IPR046960">
    <property type="entry name" value="PPR_At4g14850-like_plant"/>
</dbReference>
<evidence type="ECO:0000256" key="4">
    <source>
        <dbReference type="SAM" id="Phobius"/>
    </source>
</evidence>
<organism evidence="5 6">
    <name type="scientific">Musa troglodytarum</name>
    <name type="common">fe'i banana</name>
    <dbReference type="NCBI Taxonomy" id="320322"/>
    <lineage>
        <taxon>Eukaryota</taxon>
        <taxon>Viridiplantae</taxon>
        <taxon>Streptophyta</taxon>
        <taxon>Embryophyta</taxon>
        <taxon>Tracheophyta</taxon>
        <taxon>Spermatophyta</taxon>
        <taxon>Magnoliopsida</taxon>
        <taxon>Liliopsida</taxon>
        <taxon>Zingiberales</taxon>
        <taxon>Musaceae</taxon>
        <taxon>Musa</taxon>
    </lineage>
</organism>
<dbReference type="Proteomes" id="UP001055439">
    <property type="component" value="Chromosome 8"/>
</dbReference>
<evidence type="ECO:0008006" key="7">
    <source>
        <dbReference type="Google" id="ProtNLM"/>
    </source>
</evidence>
<dbReference type="GO" id="GO:0003723">
    <property type="term" value="F:RNA binding"/>
    <property type="evidence" value="ECO:0007669"/>
    <property type="project" value="InterPro"/>
</dbReference>